<reference evidence="1" key="1">
    <citation type="journal article" date="2019" name="bioRxiv">
        <title>The Genome of the Zebra Mussel, Dreissena polymorpha: A Resource for Invasive Species Research.</title>
        <authorList>
            <person name="McCartney M.A."/>
            <person name="Auch B."/>
            <person name="Kono T."/>
            <person name="Mallez S."/>
            <person name="Zhang Y."/>
            <person name="Obille A."/>
            <person name="Becker A."/>
            <person name="Abrahante J.E."/>
            <person name="Garbe J."/>
            <person name="Badalamenti J.P."/>
            <person name="Herman A."/>
            <person name="Mangelson H."/>
            <person name="Liachko I."/>
            <person name="Sullivan S."/>
            <person name="Sone E.D."/>
            <person name="Koren S."/>
            <person name="Silverstein K.A.T."/>
            <person name="Beckman K.B."/>
            <person name="Gohl D.M."/>
        </authorList>
    </citation>
    <scope>NUCLEOTIDE SEQUENCE</scope>
    <source>
        <strain evidence="1">Duluth1</strain>
        <tissue evidence="1">Whole animal</tissue>
    </source>
</reference>
<proteinExistence type="predicted"/>
<comment type="caution">
    <text evidence="1">The sequence shown here is derived from an EMBL/GenBank/DDBJ whole genome shotgun (WGS) entry which is preliminary data.</text>
</comment>
<reference evidence="1" key="2">
    <citation type="submission" date="2020-11" db="EMBL/GenBank/DDBJ databases">
        <authorList>
            <person name="McCartney M.A."/>
            <person name="Auch B."/>
            <person name="Kono T."/>
            <person name="Mallez S."/>
            <person name="Becker A."/>
            <person name="Gohl D.M."/>
            <person name="Silverstein K.A.T."/>
            <person name="Koren S."/>
            <person name="Bechman K.B."/>
            <person name="Herman A."/>
            <person name="Abrahante J.E."/>
            <person name="Garbe J."/>
        </authorList>
    </citation>
    <scope>NUCLEOTIDE SEQUENCE</scope>
    <source>
        <strain evidence="1">Duluth1</strain>
        <tissue evidence="1">Whole animal</tissue>
    </source>
</reference>
<evidence type="ECO:0000313" key="2">
    <source>
        <dbReference type="Proteomes" id="UP000828390"/>
    </source>
</evidence>
<dbReference type="AlphaFoldDB" id="A0A9D4CXF8"/>
<dbReference type="EMBL" id="JAIWYP010000011">
    <property type="protein sequence ID" value="KAH3734384.1"/>
    <property type="molecule type" value="Genomic_DNA"/>
</dbReference>
<accession>A0A9D4CXF8</accession>
<organism evidence="1 2">
    <name type="scientific">Dreissena polymorpha</name>
    <name type="common">Zebra mussel</name>
    <name type="synonym">Mytilus polymorpha</name>
    <dbReference type="NCBI Taxonomy" id="45954"/>
    <lineage>
        <taxon>Eukaryota</taxon>
        <taxon>Metazoa</taxon>
        <taxon>Spiralia</taxon>
        <taxon>Lophotrochozoa</taxon>
        <taxon>Mollusca</taxon>
        <taxon>Bivalvia</taxon>
        <taxon>Autobranchia</taxon>
        <taxon>Heteroconchia</taxon>
        <taxon>Euheterodonta</taxon>
        <taxon>Imparidentia</taxon>
        <taxon>Neoheterodontei</taxon>
        <taxon>Myida</taxon>
        <taxon>Dreissenoidea</taxon>
        <taxon>Dreissenidae</taxon>
        <taxon>Dreissena</taxon>
    </lineage>
</organism>
<dbReference type="Proteomes" id="UP000828390">
    <property type="component" value="Unassembled WGS sequence"/>
</dbReference>
<gene>
    <name evidence="1" type="ORF">DPMN_040824</name>
</gene>
<keyword evidence="2" id="KW-1185">Reference proteome</keyword>
<sequence>MIGQKFHVIEQTGTIFKLNSHIKETNVLTKFHENWAKNVTSRVFTCFHYIRMENKRAKMALQNNISPLFFTDTTIVELLQDINKTNVLTNFHDDWTKIVTSRVLTWENCHYIHIKKNAPPTGGHVFSPIWTIFELSNRENCHYIHIEKNAPPTGGHVFSPIWAIFELADISIKSMKTAPPTGGHVFQQTRTTFQLNQDIIKTNILTNFELGRDFIGAKLLTKFHEDGTTNVASRVFTSKCKQTDGQRPVRKAHLSNQTNILTKFHENWIKTVTSIVYTSDLINILTKFHKDWMKTATSIINILTKFHKDWMKTVTSTVYTNKLLKINNLTKFHKDWMKTATSIVYTSDRIKILTKFHKDWMKTATSIINILTKFHKDWMKTATSIINILTKFHKDWMKTVTSTVYTSKLLTDAHSYTRTHARTHIRTQDITRSHKLTMSLHFLTDITGNNILTKFYQDWALNLASRVFPR</sequence>
<name>A0A9D4CXF8_DREPO</name>
<protein>
    <submittedName>
        <fullName evidence="1">Uncharacterized protein</fullName>
    </submittedName>
</protein>
<evidence type="ECO:0000313" key="1">
    <source>
        <dbReference type="EMBL" id="KAH3734384.1"/>
    </source>
</evidence>